<protein>
    <recommendedName>
        <fullName evidence="1">Inhibitor I9 domain-containing protein</fullName>
    </recommendedName>
</protein>
<evidence type="ECO:0000313" key="3">
    <source>
        <dbReference type="Proteomes" id="UP000723463"/>
    </source>
</evidence>
<name>A0A9P6K583_9FUNG</name>
<dbReference type="InterPro" id="IPR010259">
    <property type="entry name" value="S8pro/Inhibitor_I9"/>
</dbReference>
<dbReference type="SUPFAM" id="SSF54897">
    <property type="entry name" value="Protease propeptides/inhibitors"/>
    <property type="match status" value="1"/>
</dbReference>
<evidence type="ECO:0000313" key="2">
    <source>
        <dbReference type="EMBL" id="KAF9546491.1"/>
    </source>
</evidence>
<keyword evidence="3" id="KW-1185">Reference proteome</keyword>
<dbReference type="EMBL" id="JAAAXW010000055">
    <property type="protein sequence ID" value="KAF9546491.1"/>
    <property type="molecule type" value="Genomic_DNA"/>
</dbReference>
<reference evidence="2" key="1">
    <citation type="journal article" date="2020" name="Fungal Divers.">
        <title>Resolving the Mortierellaceae phylogeny through synthesis of multi-gene phylogenetics and phylogenomics.</title>
        <authorList>
            <person name="Vandepol N."/>
            <person name="Liber J."/>
            <person name="Desiro A."/>
            <person name="Na H."/>
            <person name="Kennedy M."/>
            <person name="Barry K."/>
            <person name="Grigoriev I.V."/>
            <person name="Miller A.N."/>
            <person name="O'Donnell K."/>
            <person name="Stajich J.E."/>
            <person name="Bonito G."/>
        </authorList>
    </citation>
    <scope>NUCLEOTIDE SEQUENCE</scope>
    <source>
        <strain evidence="2">NRRL 2591</strain>
    </source>
</reference>
<gene>
    <name evidence="2" type="ORF">EC957_009705</name>
</gene>
<evidence type="ECO:0000259" key="1">
    <source>
        <dbReference type="Pfam" id="PF05922"/>
    </source>
</evidence>
<sequence length="139" mass="14961">MVPKWPSSTALVTASSIGFPSDDATTMAPLLSLAVESKAVPDSYLVVFKDGVRAIDFSTLASQSFQSSDSSSSRQFAFGGRLTSVWDDIVSGVKHVYDIGTFQGIAGRFHPEALHLIRILQLHMSNAILWVDSPAQDST</sequence>
<dbReference type="Pfam" id="PF05922">
    <property type="entry name" value="Inhibitor_I9"/>
    <property type="match status" value="1"/>
</dbReference>
<dbReference type="AlphaFoldDB" id="A0A9P6K583"/>
<comment type="caution">
    <text evidence="2">The sequence shown here is derived from an EMBL/GenBank/DDBJ whole genome shotgun (WGS) entry which is preliminary data.</text>
</comment>
<accession>A0A9P6K583</accession>
<dbReference type="Gene3D" id="3.30.70.80">
    <property type="entry name" value="Peptidase S8 propeptide/proteinase inhibitor I9"/>
    <property type="match status" value="1"/>
</dbReference>
<proteinExistence type="predicted"/>
<feature type="domain" description="Inhibitor I9" evidence="1">
    <location>
        <begin position="43"/>
        <end position="118"/>
    </location>
</feature>
<dbReference type="InterPro" id="IPR037045">
    <property type="entry name" value="S8pro/Inhibitor_I9_sf"/>
</dbReference>
<dbReference type="Proteomes" id="UP000723463">
    <property type="component" value="Unassembled WGS sequence"/>
</dbReference>
<organism evidence="2 3">
    <name type="scientific">Mortierella hygrophila</name>
    <dbReference type="NCBI Taxonomy" id="979708"/>
    <lineage>
        <taxon>Eukaryota</taxon>
        <taxon>Fungi</taxon>
        <taxon>Fungi incertae sedis</taxon>
        <taxon>Mucoromycota</taxon>
        <taxon>Mortierellomycotina</taxon>
        <taxon>Mortierellomycetes</taxon>
        <taxon>Mortierellales</taxon>
        <taxon>Mortierellaceae</taxon>
        <taxon>Mortierella</taxon>
    </lineage>
</organism>